<evidence type="ECO:0000256" key="7">
    <source>
        <dbReference type="ARBA" id="ARBA00023136"/>
    </source>
</evidence>
<evidence type="ECO:0000256" key="6">
    <source>
        <dbReference type="ARBA" id="ARBA00023065"/>
    </source>
</evidence>
<evidence type="ECO:0000256" key="2">
    <source>
        <dbReference type="ARBA" id="ARBA00009904"/>
    </source>
</evidence>
<feature type="transmembrane region" description="Helical" evidence="8">
    <location>
        <begin position="371"/>
        <end position="396"/>
    </location>
</feature>
<comment type="caution">
    <text evidence="9">The sequence shown here is derived from an EMBL/GenBank/DDBJ whole genome shotgun (WGS) entry which is preliminary data.</text>
</comment>
<dbReference type="RefSeq" id="WP_043121329.1">
    <property type="nucleotide sequence ID" value="NZ_JTDL01000082.1"/>
</dbReference>
<evidence type="ECO:0000256" key="4">
    <source>
        <dbReference type="ARBA" id="ARBA00022692"/>
    </source>
</evidence>
<evidence type="ECO:0000313" key="9">
    <source>
        <dbReference type="EMBL" id="KHL04218.1"/>
    </source>
</evidence>
<dbReference type="InterPro" id="IPR002490">
    <property type="entry name" value="V-ATPase_116kDa_su"/>
</dbReference>
<evidence type="ECO:0000256" key="1">
    <source>
        <dbReference type="ARBA" id="ARBA00004141"/>
    </source>
</evidence>
<accession>A0A0B2AQS4</accession>
<comment type="subcellular location">
    <subcellularLocation>
        <location evidence="1">Membrane</location>
        <topology evidence="1">Multi-pass membrane protein</topology>
    </subcellularLocation>
</comment>
<keyword evidence="4 8" id="KW-0812">Transmembrane</keyword>
<dbReference type="STRING" id="1338436.LK10_06660"/>
<feature type="transmembrane region" description="Helical" evidence="8">
    <location>
        <begin position="222"/>
        <end position="246"/>
    </location>
</feature>
<feature type="transmembrane region" description="Helical" evidence="8">
    <location>
        <begin position="258"/>
        <end position="281"/>
    </location>
</feature>
<dbReference type="AlphaFoldDB" id="A0A0B2AQS4"/>
<name>A0A0B2AQS4_9MICC</name>
<dbReference type="GO" id="GO:0051117">
    <property type="term" value="F:ATPase binding"/>
    <property type="evidence" value="ECO:0007669"/>
    <property type="project" value="TreeGrafter"/>
</dbReference>
<organism evidence="9 10">
    <name type="scientific">Sinomonas humi</name>
    <dbReference type="NCBI Taxonomy" id="1338436"/>
    <lineage>
        <taxon>Bacteria</taxon>
        <taxon>Bacillati</taxon>
        <taxon>Actinomycetota</taxon>
        <taxon>Actinomycetes</taxon>
        <taxon>Micrococcales</taxon>
        <taxon>Micrococcaceae</taxon>
        <taxon>Sinomonas</taxon>
    </lineage>
</organism>
<evidence type="ECO:0000313" key="10">
    <source>
        <dbReference type="Proteomes" id="UP000030982"/>
    </source>
</evidence>
<protein>
    <submittedName>
        <fullName evidence="9">Uncharacterized protein</fullName>
    </submittedName>
</protein>
<feature type="transmembrane region" description="Helical" evidence="8">
    <location>
        <begin position="142"/>
        <end position="171"/>
    </location>
</feature>
<feature type="transmembrane region" description="Helical" evidence="8">
    <location>
        <begin position="331"/>
        <end position="351"/>
    </location>
</feature>
<sequence length="444" mass="46325">MSWRDRLTPLRMQRIGLVALEERLSDVLRTLARAGLVELDLPYTPGPFGKGRDEAELERALASAVRSGPLAGFAGWTPAQHLPVLQEAMAAQGAAVVPLQRPRGKAPPTLFTPRDSASAARSLVDTYGTVPYEDVDPSRLTAIAYVVMFGMMFGDVGHGLILVLAGLLMRSGKIRILAGVRKMWSFVAGAGAAAVAFGFLYGEAFGPTGVVPVLWLEPLSNPVPLLLTAIAVGGALLAIAYAIGTVNRVREGGWAQALYSRAGLAGSLLFAALGLLAWGIIAGSAPLTVSGAFTGGAALVLIFLGLFAAAGGGPEGAVEASIEVVDAVVRLGSNLVSFARLAAFGLTHAALGAVVWDGTTALWGPDLRAAGAVLLFVLGNAVSFALEALVAGVQALRLEYYELFSRIFQSEGRPFLEWAPVLSSREEDSAVRLNAGIRSGRQVN</sequence>
<dbReference type="PANTHER" id="PTHR11629">
    <property type="entry name" value="VACUOLAR PROTON ATPASES"/>
    <property type="match status" value="1"/>
</dbReference>
<dbReference type="Pfam" id="PF01496">
    <property type="entry name" value="V_ATPase_I"/>
    <property type="match status" value="1"/>
</dbReference>
<dbReference type="GO" id="GO:0033179">
    <property type="term" value="C:proton-transporting V-type ATPase, V0 domain"/>
    <property type="evidence" value="ECO:0007669"/>
    <property type="project" value="InterPro"/>
</dbReference>
<keyword evidence="6" id="KW-0406">Ion transport</keyword>
<dbReference type="GO" id="GO:0016471">
    <property type="term" value="C:vacuolar proton-transporting V-type ATPase complex"/>
    <property type="evidence" value="ECO:0007669"/>
    <property type="project" value="TreeGrafter"/>
</dbReference>
<feature type="transmembrane region" description="Helical" evidence="8">
    <location>
        <begin position="183"/>
        <end position="202"/>
    </location>
</feature>
<dbReference type="GO" id="GO:0007035">
    <property type="term" value="P:vacuolar acidification"/>
    <property type="evidence" value="ECO:0007669"/>
    <property type="project" value="TreeGrafter"/>
</dbReference>
<evidence type="ECO:0000256" key="3">
    <source>
        <dbReference type="ARBA" id="ARBA00022448"/>
    </source>
</evidence>
<feature type="transmembrane region" description="Helical" evidence="8">
    <location>
        <begin position="287"/>
        <end position="310"/>
    </location>
</feature>
<dbReference type="GO" id="GO:0046961">
    <property type="term" value="F:proton-transporting ATPase activity, rotational mechanism"/>
    <property type="evidence" value="ECO:0007669"/>
    <property type="project" value="InterPro"/>
</dbReference>
<gene>
    <name evidence="9" type="ORF">LK10_06660</name>
</gene>
<dbReference type="EMBL" id="JTDL01000082">
    <property type="protein sequence ID" value="KHL04218.1"/>
    <property type="molecule type" value="Genomic_DNA"/>
</dbReference>
<reference evidence="9 10" key="1">
    <citation type="submission" date="2014-09" db="EMBL/GenBank/DDBJ databases">
        <title>Genome sequence of Sinomonas sp. MUSC 117.</title>
        <authorList>
            <person name="Lee L.-H."/>
        </authorList>
    </citation>
    <scope>NUCLEOTIDE SEQUENCE [LARGE SCALE GENOMIC DNA]</scope>
    <source>
        <strain evidence="9 10">MUSC 117</strain>
    </source>
</reference>
<keyword evidence="5 8" id="KW-1133">Transmembrane helix</keyword>
<proteinExistence type="inferred from homology"/>
<keyword evidence="3" id="KW-0813">Transport</keyword>
<dbReference type="Proteomes" id="UP000030982">
    <property type="component" value="Unassembled WGS sequence"/>
</dbReference>
<keyword evidence="7 8" id="KW-0472">Membrane</keyword>
<evidence type="ECO:0000256" key="5">
    <source>
        <dbReference type="ARBA" id="ARBA00022989"/>
    </source>
</evidence>
<evidence type="ECO:0000256" key="8">
    <source>
        <dbReference type="SAM" id="Phobius"/>
    </source>
</evidence>
<comment type="similarity">
    <text evidence="2">Belongs to the V-ATPase 116 kDa subunit family.</text>
</comment>
<dbReference type="PANTHER" id="PTHR11629:SF63">
    <property type="entry name" value="V-TYPE PROTON ATPASE SUBUNIT A"/>
    <property type="match status" value="1"/>
</dbReference>
<keyword evidence="10" id="KW-1185">Reference proteome</keyword>